<dbReference type="Gene3D" id="3.10.450.50">
    <property type="match status" value="1"/>
</dbReference>
<dbReference type="Pfam" id="PF03695">
    <property type="entry name" value="UPF0149"/>
    <property type="match status" value="1"/>
</dbReference>
<evidence type="ECO:0000313" key="1">
    <source>
        <dbReference type="EMBL" id="ODJ87752.1"/>
    </source>
</evidence>
<dbReference type="RefSeq" id="WP_069124214.1">
    <property type="nucleotide sequence ID" value="NZ_MARB01000009.1"/>
</dbReference>
<dbReference type="AlphaFoldDB" id="A0A7Z0VLB4"/>
<gene>
    <name evidence="1" type="ORF">CODIS_18600</name>
</gene>
<dbReference type="Pfam" id="PF02810">
    <property type="entry name" value="SEC-C"/>
    <property type="match status" value="1"/>
</dbReference>
<protein>
    <recommendedName>
        <fullName evidence="3">YecA family protein</fullName>
    </recommendedName>
</protein>
<dbReference type="OrthoDB" id="570299at2"/>
<dbReference type="InterPro" id="IPR036255">
    <property type="entry name" value="YgfB-like_sf"/>
</dbReference>
<dbReference type="EMBL" id="MARB01000009">
    <property type="protein sequence ID" value="ODJ87752.1"/>
    <property type="molecule type" value="Genomic_DNA"/>
</dbReference>
<dbReference type="PANTHER" id="PTHR33747">
    <property type="entry name" value="UPF0225 PROTEIN SCO1677"/>
    <property type="match status" value="1"/>
</dbReference>
<comment type="caution">
    <text evidence="1">The sequence shown here is derived from an EMBL/GenBank/DDBJ whole genome shotgun (WGS) entry which is preliminary data.</text>
</comment>
<dbReference type="NCBIfam" id="TIGR02292">
    <property type="entry name" value="ygfB_yecA"/>
    <property type="match status" value="1"/>
</dbReference>
<accession>A0A7Z0VLB4</accession>
<dbReference type="PANTHER" id="PTHR33747:SF1">
    <property type="entry name" value="ADENYLATE CYCLASE-ASSOCIATED CAP C-TERMINAL DOMAIN-CONTAINING PROTEIN"/>
    <property type="match status" value="1"/>
</dbReference>
<evidence type="ECO:0008006" key="3">
    <source>
        <dbReference type="Google" id="ProtNLM"/>
    </source>
</evidence>
<name>A0A7Z0VLB4_9GAMM</name>
<sequence length="232" mass="26542">MEDLNHPLSEEEIERLDQFLLNRVDDQFITEGMDEGIFDISTLDGFLTAIASGPVTIPPSVWLPSIWGDFEPEWENEEAFSEILSLLIRHLNGIVTTLMEYPEDFEPLYLERIVENKTVLIVDEWCEGYHRGTELSPDHWRSGGKEMAALLSPILAFTAATDWKGHGKSYDVVESIQLKIAPNARQIHAYWLSRRDEIPQDELIKKREQTPVGRNDPCPCGSGKKYKKCCLH</sequence>
<dbReference type="SUPFAM" id="SSF101327">
    <property type="entry name" value="YgfB-like"/>
    <property type="match status" value="1"/>
</dbReference>
<dbReference type="InterPro" id="IPR011978">
    <property type="entry name" value="YgfB-like"/>
</dbReference>
<dbReference type="Proteomes" id="UP000094769">
    <property type="component" value="Unassembled WGS sequence"/>
</dbReference>
<dbReference type="InterPro" id="IPR004027">
    <property type="entry name" value="SEC_C_motif"/>
</dbReference>
<dbReference type="SUPFAM" id="SSF103642">
    <property type="entry name" value="Sec-C motif"/>
    <property type="match status" value="1"/>
</dbReference>
<keyword evidence="2" id="KW-1185">Reference proteome</keyword>
<proteinExistence type="predicted"/>
<organism evidence="1 2">
    <name type="scientific">Candidatus Thiodiazotropha endolucinida</name>
    <dbReference type="NCBI Taxonomy" id="1655433"/>
    <lineage>
        <taxon>Bacteria</taxon>
        <taxon>Pseudomonadati</taxon>
        <taxon>Pseudomonadota</taxon>
        <taxon>Gammaproteobacteria</taxon>
        <taxon>Chromatiales</taxon>
        <taxon>Sedimenticolaceae</taxon>
        <taxon>Candidatus Thiodiazotropha</taxon>
    </lineage>
</organism>
<dbReference type="NCBIfam" id="NF007704">
    <property type="entry name" value="PRK10396.1"/>
    <property type="match status" value="1"/>
</dbReference>
<evidence type="ECO:0000313" key="2">
    <source>
        <dbReference type="Proteomes" id="UP000094769"/>
    </source>
</evidence>
<reference evidence="1 2" key="1">
    <citation type="submission" date="2016-06" db="EMBL/GenBank/DDBJ databases">
        <title>Genome sequence of endosymbiont of Candidatus Endolucinida thiodiazotropha.</title>
        <authorList>
            <person name="Poehlein A."/>
            <person name="Koenig S."/>
            <person name="Heiden S.E."/>
            <person name="Thuermer A."/>
            <person name="Voget S."/>
            <person name="Daniel R."/>
            <person name="Markert S."/>
            <person name="Gros O."/>
            <person name="Schweder T."/>
        </authorList>
    </citation>
    <scope>NUCLEOTIDE SEQUENCE [LARGE SCALE GENOMIC DNA]</scope>
    <source>
        <strain evidence="1 2">COS</strain>
    </source>
</reference>